<accession>A0A2R5F7M0</accession>
<dbReference type="Proteomes" id="UP000245081">
    <property type="component" value="Unassembled WGS sequence"/>
</dbReference>
<sequence length="68" mass="7858">MQGATCNEWLFHSQAVQRRTCPFVFKPYGLALHCTHGGVARRLFGMTKHRSSRLALRAMQDQRTFVSY</sequence>
<reference evidence="1 2" key="1">
    <citation type="journal article" date="2018" name="Environ. Microbiol.">
        <title>Isolation and genomic characterization of Novimethylophilus kurashikiensis gen. nov. sp. nov., a new lanthanide-dependent methylotrophic species of Methylophilaceae.</title>
        <authorList>
            <person name="Lv H."/>
            <person name="Sahin N."/>
            <person name="Tani A."/>
        </authorList>
    </citation>
    <scope>NUCLEOTIDE SEQUENCE [LARGE SCALE GENOMIC DNA]</scope>
    <source>
        <strain evidence="1 2">La2-4</strain>
    </source>
</reference>
<protein>
    <submittedName>
        <fullName evidence="1">Uncharacterized protein</fullName>
    </submittedName>
</protein>
<proteinExistence type="predicted"/>
<evidence type="ECO:0000313" key="1">
    <source>
        <dbReference type="EMBL" id="GBG14187.1"/>
    </source>
</evidence>
<evidence type="ECO:0000313" key="2">
    <source>
        <dbReference type="Proteomes" id="UP000245081"/>
    </source>
</evidence>
<dbReference type="AlphaFoldDB" id="A0A2R5F7M0"/>
<gene>
    <name evidence="1" type="ORF">NMK_1751</name>
</gene>
<dbReference type="EMBL" id="BDOQ01000006">
    <property type="protein sequence ID" value="GBG14187.1"/>
    <property type="molecule type" value="Genomic_DNA"/>
</dbReference>
<keyword evidence="2" id="KW-1185">Reference proteome</keyword>
<organism evidence="1 2">
    <name type="scientific">Novimethylophilus kurashikiensis</name>
    <dbReference type="NCBI Taxonomy" id="1825523"/>
    <lineage>
        <taxon>Bacteria</taxon>
        <taxon>Pseudomonadati</taxon>
        <taxon>Pseudomonadota</taxon>
        <taxon>Betaproteobacteria</taxon>
        <taxon>Nitrosomonadales</taxon>
        <taxon>Methylophilaceae</taxon>
        <taxon>Novimethylophilus</taxon>
    </lineage>
</organism>
<name>A0A2R5F7M0_9PROT</name>
<comment type="caution">
    <text evidence="1">The sequence shown here is derived from an EMBL/GenBank/DDBJ whole genome shotgun (WGS) entry which is preliminary data.</text>
</comment>